<dbReference type="Pfam" id="PF11949">
    <property type="entry name" value="DUF3466"/>
    <property type="match status" value="1"/>
</dbReference>
<dbReference type="InterPro" id="IPR022562">
    <property type="entry name" value="DUF3466"/>
</dbReference>
<protein>
    <submittedName>
        <fullName evidence="1">DUF3466 family protein</fullName>
    </submittedName>
</protein>
<gene>
    <name evidence="1" type="ORF">ACFPZJ_37765</name>
</gene>
<evidence type="ECO:0000313" key="2">
    <source>
        <dbReference type="Proteomes" id="UP001596154"/>
    </source>
</evidence>
<proteinExistence type="predicted"/>
<dbReference type="Proteomes" id="UP001596154">
    <property type="component" value="Unassembled WGS sequence"/>
</dbReference>
<evidence type="ECO:0000313" key="1">
    <source>
        <dbReference type="EMBL" id="MFC5639380.1"/>
    </source>
</evidence>
<accession>A0ABW0V234</accession>
<name>A0ABW0V234_9ACTN</name>
<dbReference type="InterPro" id="IPR014262">
    <property type="entry name" value="HAF_rpt"/>
</dbReference>
<organism evidence="1 2">
    <name type="scientific">Streptomyces bullii</name>
    <dbReference type="NCBI Taxonomy" id="349910"/>
    <lineage>
        <taxon>Bacteria</taxon>
        <taxon>Bacillati</taxon>
        <taxon>Actinomycetota</taxon>
        <taxon>Actinomycetes</taxon>
        <taxon>Kitasatosporales</taxon>
        <taxon>Streptomycetaceae</taxon>
        <taxon>Streptomyces</taxon>
    </lineage>
</organism>
<sequence length="348" mass="34492">MTTVTTLVAAPVTGESEAIGLNNAGAVVGQEDTVFPFLWVPQQPGGTTGAATHLPLLFTGGAPGSGRATAINAAGEVCGESEGLDANGNLVTRAVRWSGGAVQDLGTLIPDPFTPGNFLGDSRAIDINDSGQIVGASDTATGSKHAFLFDPALGTMRDLGSLVAGPPDESRATSINNNGDIVGVSAALDSSGQPVERAFLLTAGSLIMTDLGTLVPDPANPGGFLGTSGAFGINDNATIIGTSDTTGTTASGATLTGATRFAATTAPVSLLPVHSDGFDVSPNDEVVGGFDMPTRGFSFHSSMGMVDLTTLVGASGVQITFGTGVNASGQITALADVSGSNVGVLITP</sequence>
<keyword evidence="2" id="KW-1185">Reference proteome</keyword>
<comment type="caution">
    <text evidence="1">The sequence shown here is derived from an EMBL/GenBank/DDBJ whole genome shotgun (WGS) entry which is preliminary data.</text>
</comment>
<dbReference type="RefSeq" id="WP_381031327.1">
    <property type="nucleotide sequence ID" value="NZ_JBHSNY010000020.1"/>
</dbReference>
<dbReference type="NCBIfam" id="TIGR02913">
    <property type="entry name" value="HAF_rpt"/>
    <property type="match status" value="3"/>
</dbReference>
<dbReference type="EMBL" id="JBHSNY010000020">
    <property type="protein sequence ID" value="MFC5639380.1"/>
    <property type="molecule type" value="Genomic_DNA"/>
</dbReference>
<reference evidence="2" key="1">
    <citation type="journal article" date="2019" name="Int. J. Syst. Evol. Microbiol.">
        <title>The Global Catalogue of Microorganisms (GCM) 10K type strain sequencing project: providing services to taxonomists for standard genome sequencing and annotation.</title>
        <authorList>
            <consortium name="The Broad Institute Genomics Platform"/>
            <consortium name="The Broad Institute Genome Sequencing Center for Infectious Disease"/>
            <person name="Wu L."/>
            <person name="Ma J."/>
        </authorList>
    </citation>
    <scope>NUCLEOTIDE SEQUENCE [LARGE SCALE GENOMIC DNA]</scope>
    <source>
        <strain evidence="2">CGMCC 4.7248</strain>
    </source>
</reference>